<dbReference type="VEuPathDB" id="TriTrypDB:LdCL_240015300"/>
<dbReference type="VEuPathDB" id="TriTrypDB:LdBPK_241040.1"/>
<evidence type="ECO:0000313" key="5">
    <source>
        <dbReference type="EMBL" id="TPP44903.1"/>
    </source>
</evidence>
<evidence type="ECO:0000259" key="4">
    <source>
        <dbReference type="PROSITE" id="PS50181"/>
    </source>
</evidence>
<dbReference type="VEuPathDB" id="TriTrypDB:LdCL_240015400"/>
<dbReference type="InterPro" id="IPR036047">
    <property type="entry name" value="F-box-like_dom_sf"/>
</dbReference>
<dbReference type="PANTHER" id="PTHR46093">
    <property type="entry name" value="ACYL-COA-BINDING DOMAIN-CONTAINING PROTEIN 5"/>
    <property type="match status" value="1"/>
</dbReference>
<dbReference type="VEuPathDB" id="TriTrypDB:LDHU3_24.1220"/>
<dbReference type="InterPro" id="IPR001810">
    <property type="entry name" value="F-box_dom"/>
</dbReference>
<name>A0A504X935_LEIDO</name>
<proteinExistence type="predicted"/>
<dbReference type="InterPro" id="IPR040453">
    <property type="entry name" value="Mnd1_HTH"/>
</dbReference>
<feature type="region of interest" description="Disordered" evidence="3">
    <location>
        <begin position="897"/>
        <end position="1032"/>
    </location>
</feature>
<feature type="compositionally biased region" description="Low complexity" evidence="3">
    <location>
        <begin position="541"/>
        <end position="568"/>
    </location>
</feature>
<dbReference type="CDD" id="cd09917">
    <property type="entry name" value="F-box_SF"/>
    <property type="match status" value="1"/>
</dbReference>
<dbReference type="VEuPathDB" id="TriTrypDB:LdBPK_241030.1"/>
<dbReference type="InterPro" id="IPR015915">
    <property type="entry name" value="Kelch-typ_b-propeller"/>
</dbReference>
<dbReference type="Pfam" id="PF03962">
    <property type="entry name" value="Mnd1"/>
    <property type="match status" value="1"/>
</dbReference>
<dbReference type="InterPro" id="IPR006652">
    <property type="entry name" value="Kelch_1"/>
</dbReference>
<dbReference type="Pfam" id="PF00646">
    <property type="entry name" value="F-box"/>
    <property type="match status" value="1"/>
</dbReference>
<organism evidence="5 6">
    <name type="scientific">Leishmania donovani</name>
    <dbReference type="NCBI Taxonomy" id="5661"/>
    <lineage>
        <taxon>Eukaryota</taxon>
        <taxon>Discoba</taxon>
        <taxon>Euglenozoa</taxon>
        <taxon>Kinetoplastea</taxon>
        <taxon>Metakinetoplastina</taxon>
        <taxon>Trypanosomatida</taxon>
        <taxon>Trypanosomatidae</taxon>
        <taxon>Leishmaniinae</taxon>
        <taxon>Leishmania</taxon>
    </lineage>
</organism>
<gene>
    <name evidence="5" type="ORF">CGC20_11905</name>
</gene>
<reference evidence="6" key="1">
    <citation type="submission" date="2019-02" db="EMBL/GenBank/DDBJ databases">
        <title>FDA dAtabase for Regulatory Grade micrObial Sequences (FDA-ARGOS): Supporting development and validation of Infectious Disease Dx tests.</title>
        <authorList>
            <person name="Duncan R."/>
            <person name="Fisher C."/>
            <person name="Tallon L."/>
            <person name="Sadzewicz L."/>
            <person name="Sengamalay N."/>
            <person name="Ott S."/>
            <person name="Godinez A."/>
            <person name="Nagaraj S."/>
            <person name="Vavikolanu K."/>
            <person name="Vyas G."/>
            <person name="Nadendla S."/>
            <person name="Aluvathingal J."/>
            <person name="Sichtig H."/>
        </authorList>
    </citation>
    <scope>NUCLEOTIDE SEQUENCE [LARGE SCALE GENOMIC DNA]</scope>
    <source>
        <strain evidence="6">FDAARGOS_360</strain>
    </source>
</reference>
<dbReference type="SUPFAM" id="SSF81383">
    <property type="entry name" value="F-box domain"/>
    <property type="match status" value="1"/>
</dbReference>
<feature type="region of interest" description="Disordered" evidence="3">
    <location>
        <begin position="327"/>
        <end position="359"/>
    </location>
</feature>
<keyword evidence="2" id="KW-0677">Repeat</keyword>
<feature type="compositionally biased region" description="Low complexity" evidence="3">
    <location>
        <begin position="903"/>
        <end position="918"/>
    </location>
</feature>
<feature type="compositionally biased region" description="Low complexity" evidence="3">
    <location>
        <begin position="1204"/>
        <end position="1220"/>
    </location>
</feature>
<evidence type="ECO:0000313" key="6">
    <source>
        <dbReference type="Proteomes" id="UP000318821"/>
    </source>
</evidence>
<dbReference type="Gene3D" id="2.120.10.80">
    <property type="entry name" value="Kelch-type beta propeller"/>
    <property type="match status" value="2"/>
</dbReference>
<feature type="region of interest" description="Disordered" evidence="3">
    <location>
        <begin position="374"/>
        <end position="420"/>
    </location>
</feature>
<protein>
    <submittedName>
        <fullName evidence="5">Mnd1 family protein</fullName>
    </submittedName>
</protein>
<sequence length="1324" mass="141331">MSRASAATRKGKRKGLSIDEKAILVERWMAAHPQPYTLKELQQLIPKHTPVIYQSVEECVQLLVAEGRIEEDRVGVSTLLWRFPPTAAQLASRSSRQPGRSGGRGSSSANSAAASLCPMSYAELLRRLTASGAEAQRQQQQVSTEMMERWCALTPHVQLREWHDMLQAENERAMASLAQERERLGFLDNSGNGEQDSEDASASEAAVLAELARLQQLALQRAQLLAEHKSMSSRHALPEVLDHLNRASFIALEAANRWTDNYYLAEEEVVGKAGFGGSRRDVREALQLPLDLSYLSDESDAESNIVGGHERQEVGGCNSFHLSCTPAHDEAPQPSSPLQHGSNLCDAGRPSSTQNKQPLITVPLGSDAVPVAHADVRGSDPAPAAVAAPSVPGTDAAAPLSTAARPKKAKTAKPPGSCNMPGTSSLELSAALEQRILAASSVLRLTPDAFLIRLLSQHYNTLGGLPRDLLRYILTFLDYSTISATLTRVCRLWQDCVLEDPLHFFSRLRQMHGIHLLDPVHGLFYFPRALKRVAMDSRAGASSPPSVAIPAASSSSTSSGSHTTAAASGAGGAHQGLIPANTKSLPWGHVREAVQWAIAGERMVYGEVRSPGLQQSEDPVWSQAAVVAYDRRIYMFGGETYEGVVLDRAYEYDPMTRHWGVLPALSEKRAAASAVAYAGHIFVFGGYNTEGGVLDTYEVLEVKTRTWASQTRPPHNGHARRTAWFSGAAWPFSAAPPPEWTGSGGRSAVLSQYRMPKKVCGTAVTVHGDVFLFAGGHQSCIAPEQTAVSYSAVNSTVNTPQRLPRAASISVGGQPTAESFVWIFCPRTGRWWTHGPRLPSPRAFGAVAVLELPVLGPCLCYFGGCAKADTPETAMFYIPLCAAAETRALADADSKDCADDAASRSPDAPSPPKAAVAKAARKRQDVTGGEGSDAAQSPGATAATTVTGRRLRRTAATLTGEEDAAGAESRREAAGAQGAVRKGYRGARAAPVAAVGSDGVAHTDPSDAERGATGAPFKAATGESEGSGSCGRRTAHERLQVTPTTRVPSRYLHHSGVECVRNVSRRVANADAGSAFGSGGDDGGAVLPGAEADTTMIWRCFRNPKKLPWQRYVRIPIGGAFTSVVVLGAQHSRSLVLTGFYPAPSIGYCKVNHLLPHDAFLPLLGALSSPLSARADTERLPPIGQDVTVAHARGNTPLPPTSSPPSNAAGSPPDAVRAAAAASSFPTLQLNPSLHDEAAVAVNRWHQEQEWNHHQRQEIREIVRSAAHAATMRHPRNPQTAGEEHKWSLAPVPEVRVASLNGTSLLRVSWKVQTLNAKVIVGIE</sequence>
<evidence type="ECO:0000256" key="2">
    <source>
        <dbReference type="ARBA" id="ARBA00022737"/>
    </source>
</evidence>
<keyword evidence="1" id="KW-0880">Kelch repeat</keyword>
<comment type="caution">
    <text evidence="5">The sequence shown here is derived from an EMBL/GenBank/DDBJ whole genome shotgun (WGS) entry which is preliminary data.</text>
</comment>
<dbReference type="EMBL" id="RHLD01000021">
    <property type="protein sequence ID" value="TPP44903.1"/>
    <property type="molecule type" value="Genomic_DNA"/>
</dbReference>
<feature type="compositionally biased region" description="Low complexity" evidence="3">
    <location>
        <begin position="986"/>
        <end position="996"/>
    </location>
</feature>
<feature type="region of interest" description="Disordered" evidence="3">
    <location>
        <begin position="1190"/>
        <end position="1220"/>
    </location>
</feature>
<dbReference type="PANTHER" id="PTHR46093:SF18">
    <property type="entry name" value="FIBRONECTIN TYPE-III DOMAIN-CONTAINING PROTEIN"/>
    <property type="match status" value="1"/>
</dbReference>
<evidence type="ECO:0000256" key="1">
    <source>
        <dbReference type="ARBA" id="ARBA00022441"/>
    </source>
</evidence>
<evidence type="ECO:0000256" key="3">
    <source>
        <dbReference type="SAM" id="MobiDB-lite"/>
    </source>
</evidence>
<feature type="region of interest" description="Disordered" evidence="3">
    <location>
        <begin position="541"/>
        <end position="574"/>
    </location>
</feature>
<accession>A0A504X935</accession>
<dbReference type="SMART" id="SM00612">
    <property type="entry name" value="Kelch"/>
    <property type="match status" value="3"/>
</dbReference>
<dbReference type="VEuPathDB" id="TriTrypDB:LDHU3_24.1200"/>
<feature type="region of interest" description="Disordered" evidence="3">
    <location>
        <begin position="90"/>
        <end position="112"/>
    </location>
</feature>
<dbReference type="PROSITE" id="PS50181">
    <property type="entry name" value="FBOX"/>
    <property type="match status" value="1"/>
</dbReference>
<feature type="compositionally biased region" description="Low complexity" evidence="3">
    <location>
        <begin position="939"/>
        <end position="959"/>
    </location>
</feature>
<dbReference type="Proteomes" id="UP000318821">
    <property type="component" value="Unassembled WGS sequence"/>
</dbReference>
<dbReference type="SUPFAM" id="SSF117281">
    <property type="entry name" value="Kelch motif"/>
    <property type="match status" value="1"/>
</dbReference>
<dbReference type="Pfam" id="PF01344">
    <property type="entry name" value="Kelch_1"/>
    <property type="match status" value="2"/>
</dbReference>
<feature type="compositionally biased region" description="Low complexity" evidence="3">
    <location>
        <begin position="381"/>
        <end position="392"/>
    </location>
</feature>
<feature type="domain" description="F-box" evidence="4">
    <location>
        <begin position="459"/>
        <end position="508"/>
    </location>
</feature>